<proteinExistence type="predicted"/>
<dbReference type="EMBL" id="CAJRAF010000001">
    <property type="protein sequence ID" value="CAG4990544.1"/>
    <property type="molecule type" value="Genomic_DNA"/>
</dbReference>
<accession>A0A916J8L9</accession>
<protein>
    <submittedName>
        <fullName evidence="1">Uncharacterized protein</fullName>
    </submittedName>
</protein>
<dbReference type="Proteomes" id="UP000680038">
    <property type="component" value="Unassembled WGS sequence"/>
</dbReference>
<evidence type="ECO:0000313" key="2">
    <source>
        <dbReference type="Proteomes" id="UP000680038"/>
    </source>
</evidence>
<dbReference type="RefSeq" id="WP_215237301.1">
    <property type="nucleotide sequence ID" value="NZ_CAJRAF010000001.1"/>
</dbReference>
<dbReference type="AlphaFoldDB" id="A0A916J8L9"/>
<reference evidence="1" key="1">
    <citation type="submission" date="2021-04" db="EMBL/GenBank/DDBJ databases">
        <authorList>
            <person name="Rodrigo-Torres L."/>
            <person name="Arahal R. D."/>
            <person name="Lucena T."/>
        </authorList>
    </citation>
    <scope>NUCLEOTIDE SEQUENCE</scope>
    <source>
        <strain evidence="1">CECT 9275</strain>
    </source>
</reference>
<organism evidence="1 2">
    <name type="scientific">Dyadobacter helix</name>
    <dbReference type="NCBI Taxonomy" id="2822344"/>
    <lineage>
        <taxon>Bacteria</taxon>
        <taxon>Pseudomonadati</taxon>
        <taxon>Bacteroidota</taxon>
        <taxon>Cytophagia</taxon>
        <taxon>Cytophagales</taxon>
        <taxon>Spirosomataceae</taxon>
        <taxon>Dyadobacter</taxon>
    </lineage>
</organism>
<evidence type="ECO:0000313" key="1">
    <source>
        <dbReference type="EMBL" id="CAG4990544.1"/>
    </source>
</evidence>
<comment type="caution">
    <text evidence="1">The sequence shown here is derived from an EMBL/GenBank/DDBJ whole genome shotgun (WGS) entry which is preliminary data.</text>
</comment>
<sequence>MKQLFFLPDKNDLTLTLDIQGVMVLGYAIELFAPDGNPPSLIPPVTGNNVDTIPDTLPLPTPLASNHRRFVLVTMKFQGLDPDNFPNFIIEANFSQQGSLIGKEAKTGKLTGKVQRATLLIQLISKP</sequence>
<gene>
    <name evidence="1" type="ORF">DYBT9275_00554</name>
</gene>
<name>A0A916J8L9_9BACT</name>
<keyword evidence="2" id="KW-1185">Reference proteome</keyword>